<reference evidence="11 12" key="1">
    <citation type="submission" date="2023-03" db="EMBL/GenBank/DDBJ databases">
        <title>Fodinicurvata sp. CAU 1616 isolated from sea sendiment.</title>
        <authorList>
            <person name="Kim W."/>
        </authorList>
    </citation>
    <scope>NUCLEOTIDE SEQUENCE [LARGE SCALE GENOMIC DNA]</scope>
    <source>
        <strain evidence="11 12">CAU 1616</strain>
    </source>
</reference>
<evidence type="ECO:0000256" key="9">
    <source>
        <dbReference type="SAM" id="MobiDB-lite"/>
    </source>
</evidence>
<evidence type="ECO:0000256" key="4">
    <source>
        <dbReference type="ARBA" id="ARBA00023139"/>
    </source>
</evidence>
<evidence type="ECO:0000256" key="3">
    <source>
        <dbReference type="ARBA" id="ARBA00023136"/>
    </source>
</evidence>
<dbReference type="PROSITE" id="PS51257">
    <property type="entry name" value="PROKAR_LIPOPROTEIN"/>
    <property type="match status" value="1"/>
</dbReference>
<name>A0ABT5YIL1_9PROT</name>
<keyword evidence="2 8" id="KW-0732">Signal</keyword>
<dbReference type="SUPFAM" id="SSF103088">
    <property type="entry name" value="OmpA-like"/>
    <property type="match status" value="1"/>
</dbReference>
<keyword evidence="5 8" id="KW-0998">Cell outer membrane</keyword>
<evidence type="ECO:0000256" key="6">
    <source>
        <dbReference type="ARBA" id="ARBA00023288"/>
    </source>
</evidence>
<accession>A0ABT5YIL1</accession>
<evidence type="ECO:0000256" key="7">
    <source>
        <dbReference type="ARBA" id="ARBA00023306"/>
    </source>
</evidence>
<comment type="subcellular location">
    <subcellularLocation>
        <location evidence="8">Cell outer membrane</location>
        <topology evidence="8">Lipid-anchor</topology>
    </subcellularLocation>
</comment>
<comment type="caution">
    <text evidence="11">The sequence shown here is derived from an EMBL/GenBank/DDBJ whole genome shotgun (WGS) entry which is preliminary data.</text>
</comment>
<dbReference type="PROSITE" id="PS51123">
    <property type="entry name" value="OMPA_2"/>
    <property type="match status" value="1"/>
</dbReference>
<feature type="domain" description="OmpA-like" evidence="10">
    <location>
        <begin position="52"/>
        <end position="166"/>
    </location>
</feature>
<dbReference type="PANTHER" id="PTHR30329:SF21">
    <property type="entry name" value="LIPOPROTEIN YIAD-RELATED"/>
    <property type="match status" value="1"/>
</dbReference>
<dbReference type="RefSeq" id="WP_275819452.1">
    <property type="nucleotide sequence ID" value="NZ_JARHUD010000001.1"/>
</dbReference>
<feature type="region of interest" description="Disordered" evidence="9">
    <location>
        <begin position="27"/>
        <end position="47"/>
    </location>
</feature>
<dbReference type="InterPro" id="IPR006665">
    <property type="entry name" value="OmpA-like"/>
</dbReference>
<dbReference type="PRINTS" id="PR01021">
    <property type="entry name" value="OMPADOMAIN"/>
</dbReference>
<dbReference type="Gene3D" id="3.30.1330.60">
    <property type="entry name" value="OmpA-like domain"/>
    <property type="match status" value="1"/>
</dbReference>
<dbReference type="EMBL" id="JARHUD010000001">
    <property type="protein sequence ID" value="MDF2094722.1"/>
    <property type="molecule type" value="Genomic_DNA"/>
</dbReference>
<dbReference type="InterPro" id="IPR039001">
    <property type="entry name" value="Pal"/>
</dbReference>
<keyword evidence="1 8" id="KW-0132">Cell division</keyword>
<keyword evidence="7 8" id="KW-0131">Cell cycle</keyword>
<gene>
    <name evidence="8 11" type="primary">pal</name>
    <name evidence="11" type="ORF">P2G67_01885</name>
</gene>
<evidence type="ECO:0000313" key="12">
    <source>
        <dbReference type="Proteomes" id="UP001215503"/>
    </source>
</evidence>
<protein>
    <recommendedName>
        <fullName evidence="8">Peptidoglycan-associated lipoprotein</fullName>
        <shortName evidence="8">PAL</shortName>
    </recommendedName>
</protein>
<dbReference type="InterPro" id="IPR036737">
    <property type="entry name" value="OmpA-like_sf"/>
</dbReference>
<evidence type="ECO:0000313" key="11">
    <source>
        <dbReference type="EMBL" id="MDF2094722.1"/>
    </source>
</evidence>
<dbReference type="Pfam" id="PF00691">
    <property type="entry name" value="OmpA"/>
    <property type="match status" value="1"/>
</dbReference>
<dbReference type="InterPro" id="IPR006664">
    <property type="entry name" value="OMP_bac"/>
</dbReference>
<organism evidence="11 12">
    <name type="scientific">Aquibaculum arenosum</name>
    <dbReference type="NCBI Taxonomy" id="3032591"/>
    <lineage>
        <taxon>Bacteria</taxon>
        <taxon>Pseudomonadati</taxon>
        <taxon>Pseudomonadota</taxon>
        <taxon>Alphaproteobacteria</taxon>
        <taxon>Rhodospirillales</taxon>
        <taxon>Rhodovibrionaceae</taxon>
        <taxon>Aquibaculum</taxon>
    </lineage>
</organism>
<dbReference type="HAMAP" id="MF_02204">
    <property type="entry name" value="Pal"/>
    <property type="match status" value="1"/>
</dbReference>
<dbReference type="PANTHER" id="PTHR30329">
    <property type="entry name" value="STATOR ELEMENT OF FLAGELLAR MOTOR COMPLEX"/>
    <property type="match status" value="1"/>
</dbReference>
<dbReference type="NCBIfam" id="TIGR02802">
    <property type="entry name" value="Pal_lipo"/>
    <property type="match status" value="1"/>
</dbReference>
<dbReference type="InterPro" id="IPR014169">
    <property type="entry name" value="Pal_lipo_C"/>
</dbReference>
<sequence>MRYKLLTIAAAALLLAACETTPRESADASAGANAGASGQSGGQFGLAAPGTQEELRQTIGDRVFFDYDSYSVRGDQRRTVEQVAQWMNEHQNVQLTIEGHADERGTREYNLALGDRRASSVRDVLVSQGVSQSRLNTISYGKERPEVTGSNEYAWEQNRRAVFSVR</sequence>
<evidence type="ECO:0000256" key="5">
    <source>
        <dbReference type="ARBA" id="ARBA00023237"/>
    </source>
</evidence>
<evidence type="ECO:0000259" key="10">
    <source>
        <dbReference type="PROSITE" id="PS51123"/>
    </source>
</evidence>
<evidence type="ECO:0000256" key="1">
    <source>
        <dbReference type="ARBA" id="ARBA00022618"/>
    </source>
</evidence>
<proteinExistence type="inferred from homology"/>
<feature type="compositionally biased region" description="Low complexity" evidence="9">
    <location>
        <begin position="27"/>
        <end position="37"/>
    </location>
</feature>
<keyword evidence="3 8" id="KW-0472">Membrane</keyword>
<keyword evidence="4 8" id="KW-0564">Palmitate</keyword>
<evidence type="ECO:0000256" key="2">
    <source>
        <dbReference type="ARBA" id="ARBA00022729"/>
    </source>
</evidence>
<dbReference type="InterPro" id="IPR050330">
    <property type="entry name" value="Bact_OuterMem_StrucFunc"/>
</dbReference>
<keyword evidence="12" id="KW-1185">Reference proteome</keyword>
<comment type="subunit">
    <text evidence="8">The Tol-Pal system is composed of five core proteins: the inner membrane proteins TolA, TolQ and TolR, the periplasmic protein TolB and the outer membrane protein Pal. They form a network linking the inner and outer membranes and the peptidoglycan layer.</text>
</comment>
<dbReference type="Proteomes" id="UP001215503">
    <property type="component" value="Unassembled WGS sequence"/>
</dbReference>
<evidence type="ECO:0000256" key="8">
    <source>
        <dbReference type="HAMAP-Rule" id="MF_02204"/>
    </source>
</evidence>
<comment type="similarity">
    <text evidence="8">Belongs to the Pal lipoprotein family.</text>
</comment>
<dbReference type="CDD" id="cd07185">
    <property type="entry name" value="OmpA_C-like"/>
    <property type="match status" value="1"/>
</dbReference>
<comment type="function">
    <text evidence="8">Part of the Tol-Pal system, which plays a role in outer membrane invagination during cell division and is important for maintaining outer membrane integrity.</text>
</comment>
<keyword evidence="6 8" id="KW-0449">Lipoprotein</keyword>